<feature type="binding site" evidence="9">
    <location>
        <position position="383"/>
    </location>
    <ligand>
        <name>substrate</name>
    </ligand>
</feature>
<feature type="binding site" evidence="9">
    <location>
        <begin position="104"/>
        <end position="105"/>
    </location>
    <ligand>
        <name>pyridoxal 5'-phosphate</name>
        <dbReference type="ChEBI" id="CHEBI:597326"/>
    </ligand>
</feature>
<dbReference type="RefSeq" id="WP_380890507.1">
    <property type="nucleotide sequence ID" value="NZ_JBHUDY010000002.1"/>
</dbReference>
<dbReference type="NCBIfam" id="TIGR00508">
    <property type="entry name" value="bioA"/>
    <property type="match status" value="1"/>
</dbReference>
<dbReference type="InterPro" id="IPR005814">
    <property type="entry name" value="Aminotrans_3"/>
</dbReference>
<keyword evidence="3 9" id="KW-0032">Aminotransferase</keyword>
<comment type="function">
    <text evidence="9">Catalyzes the transfer of the alpha-amino group from S-adenosyl-L-methionine (SAM) to 7-keto-8-aminopelargonic acid (KAPA) to form 7,8-diaminopelargonic acid (DAPA). It is the only aminotransferase known to utilize SAM as an amino donor.</text>
</comment>
<dbReference type="Pfam" id="PF00202">
    <property type="entry name" value="Aminotran_3"/>
    <property type="match status" value="1"/>
</dbReference>
<keyword evidence="5 9" id="KW-0949">S-adenosyl-L-methionine</keyword>
<evidence type="ECO:0000313" key="10">
    <source>
        <dbReference type="EMBL" id="MFD1612931.1"/>
    </source>
</evidence>
<feature type="binding site" evidence="9">
    <location>
        <position position="293"/>
    </location>
    <ligand>
        <name>substrate</name>
    </ligand>
</feature>
<proteinExistence type="inferred from homology"/>
<dbReference type="InterPro" id="IPR015421">
    <property type="entry name" value="PyrdxlP-dep_Trfase_major"/>
</dbReference>
<keyword evidence="11" id="KW-1185">Reference proteome</keyword>
<keyword evidence="6 9" id="KW-0093">Biotin biosynthesis</keyword>
<evidence type="ECO:0000256" key="5">
    <source>
        <dbReference type="ARBA" id="ARBA00022691"/>
    </source>
</evidence>
<reference evidence="11" key="1">
    <citation type="journal article" date="2019" name="Int. J. Syst. Evol. Microbiol.">
        <title>The Global Catalogue of Microorganisms (GCM) 10K type strain sequencing project: providing services to taxonomists for standard genome sequencing and annotation.</title>
        <authorList>
            <consortium name="The Broad Institute Genomics Platform"/>
            <consortium name="The Broad Institute Genome Sequencing Center for Infectious Disease"/>
            <person name="Wu L."/>
            <person name="Ma J."/>
        </authorList>
    </citation>
    <scope>NUCLEOTIDE SEQUENCE [LARGE SCALE GENOMIC DNA]</scope>
    <source>
        <strain evidence="11">CGMCC 1.16275</strain>
    </source>
</reference>
<dbReference type="InterPro" id="IPR005815">
    <property type="entry name" value="BioA"/>
</dbReference>
<dbReference type="HAMAP" id="MF_00834">
    <property type="entry name" value="BioA"/>
    <property type="match status" value="1"/>
</dbReference>
<evidence type="ECO:0000256" key="4">
    <source>
        <dbReference type="ARBA" id="ARBA00022679"/>
    </source>
</evidence>
<feature type="binding site" evidence="9">
    <location>
        <position position="230"/>
    </location>
    <ligand>
        <name>pyridoxal 5'-phosphate</name>
        <dbReference type="ChEBI" id="CHEBI:597326"/>
    </ligand>
</feature>
<dbReference type="NCBIfam" id="NF004624">
    <property type="entry name" value="PRK05964.1"/>
    <property type="match status" value="1"/>
</dbReference>
<evidence type="ECO:0000256" key="3">
    <source>
        <dbReference type="ARBA" id="ARBA00022576"/>
    </source>
</evidence>
<dbReference type="PANTHER" id="PTHR42684:SF3">
    <property type="entry name" value="ADENOSYLMETHIONINE-8-AMINO-7-OXONONANOATE AMINOTRANSFERASE"/>
    <property type="match status" value="1"/>
</dbReference>
<name>A0ABW4I611_9SPHN</name>
<dbReference type="CDD" id="cd00610">
    <property type="entry name" value="OAT_like"/>
    <property type="match status" value="1"/>
</dbReference>
<dbReference type="InterPro" id="IPR015424">
    <property type="entry name" value="PyrdxlP-dep_Trfase"/>
</dbReference>
<gene>
    <name evidence="9" type="primary">bioA</name>
    <name evidence="10" type="ORF">ACFSCW_14090</name>
</gene>
<comment type="caution">
    <text evidence="10">The sequence shown here is derived from an EMBL/GenBank/DDBJ whole genome shotgun (WGS) entry which is preliminary data.</text>
</comment>
<feature type="binding site" evidence="9">
    <location>
        <position position="136"/>
    </location>
    <ligand>
        <name>substrate</name>
    </ligand>
</feature>
<dbReference type="EC" id="2.6.1.62" evidence="9"/>
<keyword evidence="7 9" id="KW-0663">Pyridoxal phosphate</keyword>
<protein>
    <recommendedName>
        <fullName evidence="9">Adenosylmethionine-8-amino-7-oxononanoate aminotransferase</fullName>
        <ecNumber evidence="9">2.6.1.62</ecNumber>
    </recommendedName>
    <alternativeName>
        <fullName evidence="9">7,8-diamino-pelargonic acid aminotransferase</fullName>
        <shortName evidence="9">DAPA AT</shortName>
        <shortName evidence="9">DAPA aminotransferase</shortName>
    </alternativeName>
    <alternativeName>
        <fullName evidence="9">7,8-diaminononanoate synthase</fullName>
        <shortName evidence="9">DANS</shortName>
    </alternativeName>
    <alternativeName>
        <fullName evidence="9">Diaminopelargonic acid synthase</fullName>
    </alternativeName>
</protein>
<evidence type="ECO:0000256" key="8">
    <source>
        <dbReference type="ARBA" id="ARBA00048449"/>
    </source>
</evidence>
<dbReference type="Proteomes" id="UP001597115">
    <property type="component" value="Unassembled WGS sequence"/>
</dbReference>
<comment type="catalytic activity">
    <reaction evidence="8 9">
        <text>(8S)-8-amino-7-oxononanoate + S-adenosyl-L-methionine = S-adenosyl-4-methylsulfanyl-2-oxobutanoate + (7R,8S)-7,8-diammoniononanoate</text>
        <dbReference type="Rhea" id="RHEA:16861"/>
        <dbReference type="ChEBI" id="CHEBI:16490"/>
        <dbReference type="ChEBI" id="CHEBI:59789"/>
        <dbReference type="ChEBI" id="CHEBI:149468"/>
        <dbReference type="ChEBI" id="CHEBI:149469"/>
        <dbReference type="EC" id="2.6.1.62"/>
    </reaction>
</comment>
<dbReference type="GO" id="GO:0004015">
    <property type="term" value="F:adenosylmethionine-8-amino-7-oxononanoate transaminase activity"/>
    <property type="evidence" value="ECO:0007669"/>
    <property type="project" value="UniProtKB-EC"/>
</dbReference>
<comment type="cofactor">
    <cofactor evidence="1 9">
        <name>pyridoxal 5'-phosphate</name>
        <dbReference type="ChEBI" id="CHEBI:597326"/>
    </cofactor>
</comment>
<evidence type="ECO:0000256" key="2">
    <source>
        <dbReference type="ARBA" id="ARBA00005063"/>
    </source>
</evidence>
<feature type="binding site" evidence="9">
    <location>
        <position position="259"/>
    </location>
    <ligand>
        <name>substrate</name>
    </ligand>
</feature>
<comment type="pathway">
    <text evidence="2 9">Cofactor biosynthesis; biotin biosynthesis; 7,8-diaminononanoate from 8-amino-7-oxononanoate (SAM route): step 1/1.</text>
</comment>
<dbReference type="InterPro" id="IPR015422">
    <property type="entry name" value="PyrdxlP-dep_Trfase_small"/>
</dbReference>
<feature type="site" description="Participates in the substrate recognition with KAPA and in a stacking interaction with the adenine ring of SAM" evidence="9">
    <location>
        <position position="9"/>
    </location>
</feature>
<keyword evidence="4 9" id="KW-0808">Transferase</keyword>
<feature type="binding site" evidence="9">
    <location>
        <position position="44"/>
    </location>
    <ligand>
        <name>substrate</name>
    </ligand>
</feature>
<accession>A0ABW4I611</accession>
<dbReference type="EMBL" id="JBHUDY010000002">
    <property type="protein sequence ID" value="MFD1612931.1"/>
    <property type="molecule type" value="Genomic_DNA"/>
</dbReference>
<comment type="subcellular location">
    <subcellularLocation>
        <location evidence="9">Cytoplasm</location>
    </subcellularLocation>
</comment>
<sequence length="416" mass="45488">MTSPVWRPFTQHGLGEPVPKVVRAEGTALWTEDGRRVVDAISSWWVTTHGHRHPRIMTAIAEATQRLDQIIFAGWTHEPAEQLAEELIAMLPDPLAYVFYSDSGSTSVEVALKMALGYWANTGRPRHRIAVMESSYHGDTIGGMSVGARGAFNRSYAPLLFDVDTLPFPDEGREQTTLDALERLCRGGDLAALIVEPLILGAGGMRIYAPTVLAQMRAICAHHEVLFIADEVMTGWGRTGTLLACEQAGVVPDILCLSKGLTGGAVPLAVTVATAPIFEAHRSTDRAKMFFHSSSYTANPIACSAALANLEVWRDEPVAERIATLAARQQDRLNRLSGHPAILNRRRLGTITAMELGAPDSAYLSDLGPRLLAFFRDRDLLLRPLGNTIYVMPPYCTGEDDLDRIYDAIEAAVQFV</sequence>
<organism evidence="10 11">
    <name type="scientific">Sphingomonas tabacisoli</name>
    <dbReference type="NCBI Taxonomy" id="2249466"/>
    <lineage>
        <taxon>Bacteria</taxon>
        <taxon>Pseudomonadati</taxon>
        <taxon>Pseudomonadota</taxon>
        <taxon>Alphaproteobacteria</taxon>
        <taxon>Sphingomonadales</taxon>
        <taxon>Sphingomonadaceae</taxon>
        <taxon>Sphingomonas</taxon>
    </lineage>
</organism>
<evidence type="ECO:0000256" key="9">
    <source>
        <dbReference type="HAMAP-Rule" id="MF_00834"/>
    </source>
</evidence>
<dbReference type="Gene3D" id="3.40.640.10">
    <property type="entry name" value="Type I PLP-dependent aspartate aminotransferase-like (Major domain)"/>
    <property type="match status" value="1"/>
</dbReference>
<dbReference type="Gene3D" id="3.90.1150.10">
    <property type="entry name" value="Aspartate Aminotransferase, domain 1"/>
    <property type="match status" value="1"/>
</dbReference>
<dbReference type="SUPFAM" id="SSF53383">
    <property type="entry name" value="PLP-dependent transferases"/>
    <property type="match status" value="1"/>
</dbReference>
<evidence type="ECO:0000256" key="1">
    <source>
        <dbReference type="ARBA" id="ARBA00001933"/>
    </source>
</evidence>
<dbReference type="PANTHER" id="PTHR42684">
    <property type="entry name" value="ADENOSYLMETHIONINE-8-AMINO-7-OXONONANOATE AMINOTRANSFERASE"/>
    <property type="match status" value="1"/>
</dbReference>
<feature type="modified residue" description="N6-(pyridoxal phosphate)lysine" evidence="9">
    <location>
        <position position="259"/>
    </location>
</feature>
<evidence type="ECO:0000313" key="11">
    <source>
        <dbReference type="Proteomes" id="UP001597115"/>
    </source>
</evidence>
<feature type="binding site" evidence="9">
    <location>
        <begin position="294"/>
        <end position="295"/>
    </location>
    <ligand>
        <name>pyridoxal 5'-phosphate</name>
        <dbReference type="ChEBI" id="CHEBI:597326"/>
    </ligand>
</feature>
<comment type="similarity">
    <text evidence="9">Belongs to the class-III pyridoxal-phosphate-dependent aminotransferase family. BioA subfamily.</text>
</comment>
<evidence type="ECO:0000256" key="7">
    <source>
        <dbReference type="ARBA" id="ARBA00022898"/>
    </source>
</evidence>
<evidence type="ECO:0000256" key="6">
    <source>
        <dbReference type="ARBA" id="ARBA00022756"/>
    </source>
</evidence>
<keyword evidence="9" id="KW-0963">Cytoplasm</keyword>
<comment type="subunit">
    <text evidence="9">Homodimer.</text>
</comment>